<protein>
    <submittedName>
        <fullName evidence="2">Putative NADH dehydrogenase</fullName>
    </submittedName>
</protein>
<reference evidence="2 3" key="1">
    <citation type="submission" date="2016-07" db="EMBL/GenBank/DDBJ databases">
        <title>Comparative genomics of the Campylobacter concisus group.</title>
        <authorList>
            <person name="Miller W.G."/>
            <person name="Yee E."/>
            <person name="Chapman M.H."/>
            <person name="Huynh S."/>
            <person name="Bono J.L."/>
            <person name="On S.L.W."/>
            <person name="StLeger J."/>
            <person name="Foster G."/>
            <person name="Parker C.T."/>
        </authorList>
    </citation>
    <scope>NUCLEOTIDE SEQUENCE [LARGE SCALE GENOMIC DNA]</scope>
    <source>
        <strain evidence="2 3">ATCC 33238</strain>
    </source>
</reference>
<dbReference type="RefSeq" id="WP_004320651.1">
    <property type="nucleotide sequence ID" value="NZ_CP012543.1"/>
</dbReference>
<evidence type="ECO:0000259" key="1">
    <source>
        <dbReference type="Pfam" id="PF07992"/>
    </source>
</evidence>
<dbReference type="InterPro" id="IPR036188">
    <property type="entry name" value="FAD/NAD-bd_sf"/>
</dbReference>
<dbReference type="Pfam" id="PF07992">
    <property type="entry name" value="Pyr_redox_2"/>
    <property type="match status" value="1"/>
</dbReference>
<dbReference type="InterPro" id="IPR023753">
    <property type="entry name" value="FAD/NAD-binding_dom"/>
</dbReference>
<dbReference type="PANTHER" id="PTHR10632:SF2">
    <property type="entry name" value="SULFIDE:QUINONE OXIDOREDUCTASE, MITOCHONDRIAL"/>
    <property type="match status" value="1"/>
</dbReference>
<dbReference type="SUPFAM" id="SSF51905">
    <property type="entry name" value="FAD/NAD(P)-binding domain"/>
    <property type="match status" value="2"/>
</dbReference>
<dbReference type="GO" id="GO:0070224">
    <property type="term" value="F:sulfide:quinone oxidoreductase activity"/>
    <property type="evidence" value="ECO:0007669"/>
    <property type="project" value="TreeGrafter"/>
</dbReference>
<evidence type="ECO:0000313" key="2">
    <source>
        <dbReference type="EMBL" id="QCD46735.1"/>
    </source>
</evidence>
<organism evidence="2 3">
    <name type="scientific">Campylobacter rectus</name>
    <name type="common">Wolinella recta</name>
    <dbReference type="NCBI Taxonomy" id="203"/>
    <lineage>
        <taxon>Bacteria</taxon>
        <taxon>Pseudomonadati</taxon>
        <taxon>Campylobacterota</taxon>
        <taxon>Epsilonproteobacteria</taxon>
        <taxon>Campylobacterales</taxon>
        <taxon>Campylobacteraceae</taxon>
        <taxon>Campylobacter</taxon>
    </lineage>
</organism>
<dbReference type="KEGG" id="crx:CRECT_1070"/>
<gene>
    <name evidence="2" type="ORF">CRECT_1070</name>
</gene>
<dbReference type="InterPro" id="IPR015904">
    <property type="entry name" value="Sulphide_quinone_reductase"/>
</dbReference>
<feature type="domain" description="FAD/NAD(P)-binding" evidence="1">
    <location>
        <begin position="54"/>
        <end position="183"/>
    </location>
</feature>
<dbReference type="Gene3D" id="3.50.50.100">
    <property type="match status" value="1"/>
</dbReference>
<evidence type="ECO:0000313" key="3">
    <source>
        <dbReference type="Proteomes" id="UP000502377"/>
    </source>
</evidence>
<dbReference type="AlphaFoldDB" id="A0A6G5QLZ9"/>
<dbReference type="GO" id="GO:0071949">
    <property type="term" value="F:FAD binding"/>
    <property type="evidence" value="ECO:0007669"/>
    <property type="project" value="TreeGrafter"/>
</dbReference>
<sequence length="486" mass="53947">MSEKLTEEILKDINKNSSVSRRDALKMAMATPLALSIFGTEEAQAMPVSDAKGKIVIVGGGLSGLSTAARLCRRLKNPDVTLIEPNEHSVSYQAGTSLIAADVYKKEDVWYNTKDYMPSEVKWIKRSAANFDPENNTVILDNGERISYDYLIVAMGMALNYGAVDGLVGQTTTSGDCKEVREKVGKNGVYSLYFIDGSVDARDGIKSIVQRAKKMDKNDPKLELVFSDSPTPIKCGGAPKKIAYIAHDLIKKAGVRDRVNITFYTNSGKLFNVPEYAEAIEKQFKARDIKFFFKTRLVKVDTQNQVATFEKSWIEKGEFDKDLGEYEEIKKTETFEKKFDFLHVVPHQGAPKAVGDSPLGSSTSFVPVDKETLQHVKFKNVFSIGDCAAVPLGKTGGSARKQYKVLVENLVTLMEGGTEFKEKYDGYTVCPLITGVGTVMFAEFDWSGHPAPSFPLDPTQERWTMWILKAYIMKPMVMCGMLSGRI</sequence>
<dbReference type="PANTHER" id="PTHR10632">
    <property type="entry name" value="SULFIDE:QUINONE OXIDOREDUCTASE"/>
    <property type="match status" value="1"/>
</dbReference>
<dbReference type="GO" id="GO:0070221">
    <property type="term" value="P:sulfide oxidation, using sulfide:quinone oxidoreductase"/>
    <property type="evidence" value="ECO:0007669"/>
    <property type="project" value="TreeGrafter"/>
</dbReference>
<dbReference type="InterPro" id="IPR006311">
    <property type="entry name" value="TAT_signal"/>
</dbReference>
<proteinExistence type="predicted"/>
<name>A0A6G5QLZ9_CAMRE</name>
<dbReference type="EMBL" id="CP012543">
    <property type="protein sequence ID" value="QCD46735.1"/>
    <property type="molecule type" value="Genomic_DNA"/>
</dbReference>
<accession>A0A6G5QLZ9</accession>
<dbReference type="PROSITE" id="PS51318">
    <property type="entry name" value="TAT"/>
    <property type="match status" value="1"/>
</dbReference>
<dbReference type="Proteomes" id="UP000502377">
    <property type="component" value="Chromosome"/>
</dbReference>